<reference evidence="8 9" key="1">
    <citation type="submission" date="2020-04" db="EMBL/GenBank/DDBJ databases">
        <authorList>
            <person name="Alioto T."/>
            <person name="Alioto T."/>
            <person name="Gomez Garrido J."/>
        </authorList>
    </citation>
    <scope>NUCLEOTIDE SEQUENCE [LARGE SCALE GENOMIC DNA]</scope>
</reference>
<feature type="region of interest" description="Disordered" evidence="6">
    <location>
        <begin position="1"/>
        <end position="23"/>
    </location>
</feature>
<name>A0A8S1E0H9_9INSE</name>
<feature type="compositionally biased region" description="Low complexity" evidence="6">
    <location>
        <begin position="281"/>
        <end position="291"/>
    </location>
</feature>
<feature type="region of interest" description="Disordered" evidence="6">
    <location>
        <begin position="276"/>
        <end position="324"/>
    </location>
</feature>
<feature type="compositionally biased region" description="Basic and acidic residues" evidence="6">
    <location>
        <begin position="173"/>
        <end position="187"/>
    </location>
</feature>
<evidence type="ECO:0000256" key="3">
    <source>
        <dbReference type="ARBA" id="ARBA00023125"/>
    </source>
</evidence>
<dbReference type="EMBL" id="CADEPI010000426">
    <property type="protein sequence ID" value="CAB3385655.1"/>
    <property type="molecule type" value="Genomic_DNA"/>
</dbReference>
<feature type="domain" description="GCM" evidence="7">
    <location>
        <begin position="31"/>
        <end position="189"/>
    </location>
</feature>
<dbReference type="InterPro" id="IPR003902">
    <property type="entry name" value="Tscrpt_reg_GCM"/>
</dbReference>
<keyword evidence="5" id="KW-0539">Nucleus</keyword>
<dbReference type="Proteomes" id="UP000494165">
    <property type="component" value="Unassembled WGS sequence"/>
</dbReference>
<evidence type="ECO:0000256" key="1">
    <source>
        <dbReference type="ARBA" id="ARBA00022473"/>
    </source>
</evidence>
<dbReference type="AlphaFoldDB" id="A0A8S1E0H9"/>
<comment type="caution">
    <text evidence="8">The sequence shown here is derived from an EMBL/GenBank/DDBJ whole genome shotgun (WGS) entry which is preliminary data.</text>
</comment>
<dbReference type="PROSITE" id="PS50807">
    <property type="entry name" value="GCM"/>
    <property type="match status" value="1"/>
</dbReference>
<dbReference type="OrthoDB" id="6241117at2759"/>
<keyword evidence="9" id="KW-1185">Reference proteome</keyword>
<protein>
    <recommendedName>
        <fullName evidence="7">GCM domain-containing protein</fullName>
    </recommendedName>
</protein>
<dbReference type="PANTHER" id="PTHR12414">
    <property type="entry name" value="GLIAL CELLS MISSING RELATED/GLIDE"/>
    <property type="match status" value="1"/>
</dbReference>
<dbReference type="GO" id="GO:0000978">
    <property type="term" value="F:RNA polymerase II cis-regulatory region sequence-specific DNA binding"/>
    <property type="evidence" value="ECO:0007669"/>
    <property type="project" value="TreeGrafter"/>
</dbReference>
<proteinExistence type="predicted"/>
<dbReference type="GO" id="GO:0005634">
    <property type="term" value="C:nucleus"/>
    <property type="evidence" value="ECO:0007669"/>
    <property type="project" value="TreeGrafter"/>
</dbReference>
<dbReference type="Gene3D" id="3.30.70.3530">
    <property type="entry name" value="GCM motif"/>
    <property type="match status" value="1"/>
</dbReference>
<evidence type="ECO:0000313" key="8">
    <source>
        <dbReference type="EMBL" id="CAB3385655.1"/>
    </source>
</evidence>
<evidence type="ECO:0000256" key="2">
    <source>
        <dbReference type="ARBA" id="ARBA00023015"/>
    </source>
</evidence>
<evidence type="ECO:0000256" key="6">
    <source>
        <dbReference type="SAM" id="MobiDB-lite"/>
    </source>
</evidence>
<dbReference type="InterPro" id="IPR036115">
    <property type="entry name" value="GCM_dom_sf"/>
</dbReference>
<feature type="compositionally biased region" description="Polar residues" evidence="6">
    <location>
        <begin position="314"/>
        <end position="324"/>
    </location>
</feature>
<dbReference type="PANTHER" id="PTHR12414:SF8">
    <property type="entry name" value="TRANSCRIPTION FACTOR GLIAL CELLS MISSING-RELATED"/>
    <property type="match status" value="1"/>
</dbReference>
<keyword evidence="4" id="KW-0804">Transcription</keyword>
<dbReference type="SUPFAM" id="SSF90073">
    <property type="entry name" value="GCM domain"/>
    <property type="match status" value="1"/>
</dbReference>
<feature type="region of interest" description="Disordered" evidence="6">
    <location>
        <begin position="171"/>
        <end position="192"/>
    </location>
</feature>
<dbReference type="InterPro" id="IPR039791">
    <property type="entry name" value="GCM"/>
</dbReference>
<dbReference type="GO" id="GO:0001228">
    <property type="term" value="F:DNA-binding transcription activator activity, RNA polymerase II-specific"/>
    <property type="evidence" value="ECO:0007669"/>
    <property type="project" value="InterPro"/>
</dbReference>
<evidence type="ECO:0000256" key="5">
    <source>
        <dbReference type="ARBA" id="ARBA00023242"/>
    </source>
</evidence>
<dbReference type="Pfam" id="PF03615">
    <property type="entry name" value="GCM"/>
    <property type="match status" value="1"/>
</dbReference>
<evidence type="ECO:0000259" key="7">
    <source>
        <dbReference type="PROSITE" id="PS50807"/>
    </source>
</evidence>
<dbReference type="InterPro" id="IPR043021">
    <property type="entry name" value="GCM_small"/>
</dbReference>
<accession>A0A8S1E0H9</accession>
<dbReference type="Gene3D" id="2.20.25.670">
    <property type="entry name" value="GCM domain, large subdomain"/>
    <property type="match status" value="1"/>
</dbReference>
<evidence type="ECO:0000256" key="4">
    <source>
        <dbReference type="ARBA" id="ARBA00023163"/>
    </source>
</evidence>
<sequence length="512" mass="57553">MVILRDAGSPAMSAAPPCGRQTGPLTPARQFDWDINDTSVPRVSRFDEFCEWANDHCQFVYSPDSEEAKRHSSGWAMRNTNNHNVNILKKSCLGVLVCSRGEQCVLPNGERVHLRPAICDKARKKQQGKPCPNRNCNGRLVIQPCHGHCGYPVTHFWRHTEYAIYFQAKGRHDHPQPEAKSTSEARRSQVNGKRVRGIAMLLAGRDSKLVKRENMSRDLDLTPPYMCPEQPPPLIPDSDKGYSNTTCSCPPFECICTPSQQPALSYHPAHHLQQPTADFWSQPGDQHQQQPPSHPSAAMDQSSYFPSPAGGDYQQCTFDGNSNVLQHHPHPYEYPAAATVVENDAFGQIFQTETPIRGSGGECGALLAAPPELYEPQPNTPPTFTELCEVKSEFSEVVKSELQHQQQQQQPWGNPYDRHYPRGGGGGYFEQQQQQQRLDEPMMMSEEDDSLATVPSEDARVMPHHQHHYLAAPNHYHHQVESAALHHGHYEALMGASDHFSFHESISRHLHH</sequence>
<evidence type="ECO:0000313" key="9">
    <source>
        <dbReference type="Proteomes" id="UP000494165"/>
    </source>
</evidence>
<keyword evidence="2" id="KW-0805">Transcription regulation</keyword>
<dbReference type="GO" id="GO:0042063">
    <property type="term" value="P:gliogenesis"/>
    <property type="evidence" value="ECO:0007669"/>
    <property type="project" value="TreeGrafter"/>
</dbReference>
<gene>
    <name evidence="8" type="ORF">CLODIP_2_CD06246</name>
</gene>
<organism evidence="8 9">
    <name type="scientific">Cloeon dipterum</name>
    <dbReference type="NCBI Taxonomy" id="197152"/>
    <lineage>
        <taxon>Eukaryota</taxon>
        <taxon>Metazoa</taxon>
        <taxon>Ecdysozoa</taxon>
        <taxon>Arthropoda</taxon>
        <taxon>Hexapoda</taxon>
        <taxon>Insecta</taxon>
        <taxon>Pterygota</taxon>
        <taxon>Palaeoptera</taxon>
        <taxon>Ephemeroptera</taxon>
        <taxon>Pisciforma</taxon>
        <taxon>Baetidae</taxon>
        <taxon>Cloeon</taxon>
    </lineage>
</organism>
<keyword evidence="3" id="KW-0238">DNA-binding</keyword>
<dbReference type="InterPro" id="IPR043020">
    <property type="entry name" value="GCM_large"/>
</dbReference>
<keyword evidence="1" id="KW-0217">Developmental protein</keyword>